<evidence type="ECO:0000256" key="13">
    <source>
        <dbReference type="SAM" id="SignalP"/>
    </source>
</evidence>
<keyword evidence="5 11" id="KW-0547">Nucleotide-binding</keyword>
<dbReference type="EC" id="2.7.1.-" evidence="11"/>
<evidence type="ECO:0000256" key="5">
    <source>
        <dbReference type="ARBA" id="ARBA00022741"/>
    </source>
</evidence>
<dbReference type="Pfam" id="PF03727">
    <property type="entry name" value="Hexokinase_2"/>
    <property type="match status" value="1"/>
</dbReference>
<dbReference type="InterPro" id="IPR022673">
    <property type="entry name" value="Hexokinase_C"/>
</dbReference>
<dbReference type="GO" id="GO:0006006">
    <property type="term" value="P:glucose metabolic process"/>
    <property type="evidence" value="ECO:0007669"/>
    <property type="project" value="TreeGrafter"/>
</dbReference>
<comment type="similarity">
    <text evidence="3 11">Belongs to the hexokinase family.</text>
</comment>
<dbReference type="UniPathway" id="UPA00109">
    <property type="reaction ID" value="UER00180"/>
</dbReference>
<dbReference type="InterPro" id="IPR043129">
    <property type="entry name" value="ATPase_NBD"/>
</dbReference>
<comment type="pathway">
    <text evidence="2">Carbohydrate metabolism; hexose metabolism.</text>
</comment>
<name>A0A836BZJ7_9CHLO</name>
<feature type="signal peptide" evidence="13">
    <location>
        <begin position="1"/>
        <end position="17"/>
    </location>
</feature>
<dbReference type="InterPro" id="IPR022672">
    <property type="entry name" value="Hexokinase_N"/>
</dbReference>
<dbReference type="GO" id="GO:0005829">
    <property type="term" value="C:cytosol"/>
    <property type="evidence" value="ECO:0007669"/>
    <property type="project" value="TreeGrafter"/>
</dbReference>
<evidence type="ECO:0000313" key="17">
    <source>
        <dbReference type="Proteomes" id="UP000612055"/>
    </source>
</evidence>
<evidence type="ECO:0000313" key="16">
    <source>
        <dbReference type="EMBL" id="KAG2494022.1"/>
    </source>
</evidence>
<dbReference type="SUPFAM" id="SSF53067">
    <property type="entry name" value="Actin-like ATPase domain"/>
    <property type="match status" value="2"/>
</dbReference>
<keyword evidence="13" id="KW-0732">Signal</keyword>
<dbReference type="InterPro" id="IPR001312">
    <property type="entry name" value="Hexokinase"/>
</dbReference>
<keyword evidence="4 11" id="KW-0808">Transferase</keyword>
<dbReference type="GO" id="GO:0005739">
    <property type="term" value="C:mitochondrion"/>
    <property type="evidence" value="ECO:0007669"/>
    <property type="project" value="TreeGrafter"/>
</dbReference>
<reference evidence="16" key="1">
    <citation type="journal article" date="2020" name="bioRxiv">
        <title>Comparative genomics of Chlamydomonas.</title>
        <authorList>
            <person name="Craig R.J."/>
            <person name="Hasan A.R."/>
            <person name="Ness R.W."/>
            <person name="Keightley P.D."/>
        </authorList>
    </citation>
    <scope>NUCLEOTIDE SEQUENCE</scope>
    <source>
        <strain evidence="16">CCAP 11/70</strain>
    </source>
</reference>
<dbReference type="OrthoDB" id="419537at2759"/>
<evidence type="ECO:0000256" key="9">
    <source>
        <dbReference type="ARBA" id="ARBA00044613"/>
    </source>
</evidence>
<evidence type="ECO:0000256" key="11">
    <source>
        <dbReference type="RuleBase" id="RU362007"/>
    </source>
</evidence>
<evidence type="ECO:0000256" key="2">
    <source>
        <dbReference type="ARBA" id="ARBA00005028"/>
    </source>
</evidence>
<keyword evidence="6 11" id="KW-0418">Kinase</keyword>
<evidence type="ECO:0000259" key="14">
    <source>
        <dbReference type="Pfam" id="PF00349"/>
    </source>
</evidence>
<feature type="chain" id="PRO_5032735789" description="Phosphotransferase" evidence="13">
    <location>
        <begin position="18"/>
        <end position="650"/>
    </location>
</feature>
<comment type="catalytic activity">
    <reaction evidence="9">
        <text>a D-hexose + ATP = a D-hexose 6-phosphate + ADP + H(+)</text>
        <dbReference type="Rhea" id="RHEA:22740"/>
        <dbReference type="ChEBI" id="CHEBI:4194"/>
        <dbReference type="ChEBI" id="CHEBI:15378"/>
        <dbReference type="ChEBI" id="CHEBI:30616"/>
        <dbReference type="ChEBI" id="CHEBI:229467"/>
        <dbReference type="ChEBI" id="CHEBI:456216"/>
        <dbReference type="EC" id="2.7.1.1"/>
    </reaction>
    <physiologicalReaction direction="left-to-right" evidence="9">
        <dbReference type="Rhea" id="RHEA:22741"/>
    </physiologicalReaction>
</comment>
<evidence type="ECO:0000256" key="6">
    <source>
        <dbReference type="ARBA" id="ARBA00022777"/>
    </source>
</evidence>
<evidence type="ECO:0000256" key="1">
    <source>
        <dbReference type="ARBA" id="ARBA00004888"/>
    </source>
</evidence>
<dbReference type="PANTHER" id="PTHR19443:SF16">
    <property type="entry name" value="HEXOKINASE TYPE 1-RELATED"/>
    <property type="match status" value="1"/>
</dbReference>
<comment type="pathway">
    <text evidence="1">Carbohydrate degradation; glycolysis; D-glyceraldehyde 3-phosphate and glycerone phosphate from D-glucose: step 1/4.</text>
</comment>
<protein>
    <recommendedName>
        <fullName evidence="11">Phosphotransferase</fullName>
        <ecNumber evidence="11">2.7.1.-</ecNumber>
    </recommendedName>
</protein>
<feature type="region of interest" description="Disordered" evidence="12">
    <location>
        <begin position="621"/>
        <end position="650"/>
    </location>
</feature>
<evidence type="ECO:0000256" key="4">
    <source>
        <dbReference type="ARBA" id="ARBA00022679"/>
    </source>
</evidence>
<dbReference type="GO" id="GO:0005524">
    <property type="term" value="F:ATP binding"/>
    <property type="evidence" value="ECO:0007669"/>
    <property type="project" value="UniProtKB-UniRule"/>
</dbReference>
<keyword evidence="8 11" id="KW-0324">Glycolysis</keyword>
<dbReference type="PROSITE" id="PS51748">
    <property type="entry name" value="HEXOKINASE_2"/>
    <property type="match status" value="1"/>
</dbReference>
<evidence type="ECO:0000256" key="8">
    <source>
        <dbReference type="ARBA" id="ARBA00023152"/>
    </source>
</evidence>
<feature type="domain" description="Hexokinase N-terminal" evidence="14">
    <location>
        <begin position="41"/>
        <end position="253"/>
    </location>
</feature>
<evidence type="ECO:0000256" key="7">
    <source>
        <dbReference type="ARBA" id="ARBA00022840"/>
    </source>
</evidence>
<dbReference type="AlphaFoldDB" id="A0A836BZJ7"/>
<dbReference type="GO" id="GO:0005536">
    <property type="term" value="F:D-glucose binding"/>
    <property type="evidence" value="ECO:0007669"/>
    <property type="project" value="InterPro"/>
</dbReference>
<dbReference type="PRINTS" id="PR00475">
    <property type="entry name" value="HEXOKINASE"/>
</dbReference>
<evidence type="ECO:0000256" key="10">
    <source>
        <dbReference type="ARBA" id="ARBA00047905"/>
    </source>
</evidence>
<dbReference type="Gene3D" id="3.40.367.20">
    <property type="match status" value="1"/>
</dbReference>
<evidence type="ECO:0000259" key="15">
    <source>
        <dbReference type="Pfam" id="PF03727"/>
    </source>
</evidence>
<comment type="catalytic activity">
    <reaction evidence="10">
        <text>D-fructose + ATP = D-fructose 6-phosphate + ADP + H(+)</text>
        <dbReference type="Rhea" id="RHEA:16125"/>
        <dbReference type="ChEBI" id="CHEBI:15378"/>
        <dbReference type="ChEBI" id="CHEBI:30616"/>
        <dbReference type="ChEBI" id="CHEBI:37721"/>
        <dbReference type="ChEBI" id="CHEBI:61527"/>
        <dbReference type="ChEBI" id="CHEBI:456216"/>
        <dbReference type="EC" id="2.7.1.1"/>
    </reaction>
    <physiologicalReaction direction="left-to-right" evidence="10">
        <dbReference type="Rhea" id="RHEA:16126"/>
    </physiologicalReaction>
</comment>
<gene>
    <name evidence="16" type="ORF">HYH03_007947</name>
</gene>
<organism evidence="16 17">
    <name type="scientific">Edaphochlamys debaryana</name>
    <dbReference type="NCBI Taxonomy" id="47281"/>
    <lineage>
        <taxon>Eukaryota</taxon>
        <taxon>Viridiplantae</taxon>
        <taxon>Chlorophyta</taxon>
        <taxon>core chlorophytes</taxon>
        <taxon>Chlorophyceae</taxon>
        <taxon>CS clade</taxon>
        <taxon>Chlamydomonadales</taxon>
        <taxon>Chlamydomonadales incertae sedis</taxon>
        <taxon>Edaphochlamys</taxon>
    </lineage>
</organism>
<sequence length="650" mass="67500">MAKLAVWLPVLTTGALGVAIGLRKLDSPLSDDREKKLRKLLDRYREQLLPNAERLAELEKEFQAQLRAGLAKSVAVDGKHMMMLPTFVTRLPDGTETGECFALDLGGTNFRVMYVRLGAGKGEVAECDVEEVTLPQEVYTGPGDKLFDFLASTLKNFIDRHTATRAAETAAATGAHEAALPDPVVGFCFSFAVEQSGIASGKLLEWTKNFTCPGVVGNDPVALLSAALQRAGRPCRVAALLNDTVGVLAAQRYLDSDTEVGVILGTGTNACYVEKLSALSKWRAPAGSGASGRTAVNSEWGAFFSPALPRCLEDLAVDAASFNPGKYLFEKLLAGMHLGEIARRMLLTIAREVPGLFVASPKDAEAAAHAAASTEPGPVPPPKPLPSKLLTPGSLPTASLAAIAEDGSWQLLATRGRLSRELGCHWPSKRAADVAKEVCTLVARRSAVLAAMALLAMLRHTGWAAEQPPRPVTIAFDGGVYEKFGAYRKMIQDATCVLEQLPKFPPCPVPTLLLAHLLLATTTPLLPQDALAEQLGDQAAELAPLIRHTLSHDGSALGAAVLAAAAVAEADAPHPSALDAAAALAGAAKAMAAAAAAPAAAAAAKAMAAAQAAMAHVPAAVQGHGHGPAPAPSAPATGPSGLPSYPSVPK</sequence>
<dbReference type="GO" id="GO:0008865">
    <property type="term" value="F:fructokinase activity"/>
    <property type="evidence" value="ECO:0007669"/>
    <property type="project" value="TreeGrafter"/>
</dbReference>
<dbReference type="UniPathway" id="UPA00242"/>
<proteinExistence type="inferred from homology"/>
<dbReference type="GO" id="GO:0006096">
    <property type="term" value="P:glycolytic process"/>
    <property type="evidence" value="ECO:0007669"/>
    <property type="project" value="UniProtKB-UniPathway"/>
</dbReference>
<dbReference type="PANTHER" id="PTHR19443">
    <property type="entry name" value="HEXOKINASE"/>
    <property type="match status" value="1"/>
</dbReference>
<dbReference type="GO" id="GO:0001678">
    <property type="term" value="P:intracellular glucose homeostasis"/>
    <property type="evidence" value="ECO:0007669"/>
    <property type="project" value="InterPro"/>
</dbReference>
<dbReference type="EMBL" id="JAEHOE010000034">
    <property type="protein sequence ID" value="KAG2494022.1"/>
    <property type="molecule type" value="Genomic_DNA"/>
</dbReference>
<keyword evidence="7 11" id="KW-0067">ATP-binding</keyword>
<feature type="domain" description="Hexokinase C-terminal" evidence="15">
    <location>
        <begin position="260"/>
        <end position="496"/>
    </location>
</feature>
<dbReference type="Proteomes" id="UP000612055">
    <property type="component" value="Unassembled WGS sequence"/>
</dbReference>
<dbReference type="GO" id="GO:0004340">
    <property type="term" value="F:glucokinase activity"/>
    <property type="evidence" value="ECO:0007669"/>
    <property type="project" value="TreeGrafter"/>
</dbReference>
<comment type="caution">
    <text evidence="16">The sequence shown here is derived from an EMBL/GenBank/DDBJ whole genome shotgun (WGS) entry which is preliminary data.</text>
</comment>
<accession>A0A836BZJ7</accession>
<feature type="region of interest" description="Disordered" evidence="12">
    <location>
        <begin position="368"/>
        <end position="388"/>
    </location>
</feature>
<dbReference type="Pfam" id="PF00349">
    <property type="entry name" value="Hexokinase_1"/>
    <property type="match status" value="1"/>
</dbReference>
<evidence type="ECO:0000256" key="12">
    <source>
        <dbReference type="SAM" id="MobiDB-lite"/>
    </source>
</evidence>
<keyword evidence="17" id="KW-1185">Reference proteome</keyword>
<evidence type="ECO:0000256" key="3">
    <source>
        <dbReference type="ARBA" id="ARBA00009225"/>
    </source>
</evidence>
<dbReference type="Gene3D" id="3.30.420.40">
    <property type="match status" value="1"/>
</dbReference>